<protein>
    <recommendedName>
        <fullName evidence="3">Reverse transcriptase domain-containing protein</fullName>
    </recommendedName>
</protein>
<organism evidence="1 2">
    <name type="scientific">Gossypium arboreum</name>
    <name type="common">Tree cotton</name>
    <name type="synonym">Gossypium nanking</name>
    <dbReference type="NCBI Taxonomy" id="29729"/>
    <lineage>
        <taxon>Eukaryota</taxon>
        <taxon>Viridiplantae</taxon>
        <taxon>Streptophyta</taxon>
        <taxon>Embryophyta</taxon>
        <taxon>Tracheophyta</taxon>
        <taxon>Spermatophyta</taxon>
        <taxon>Magnoliopsida</taxon>
        <taxon>eudicotyledons</taxon>
        <taxon>Gunneridae</taxon>
        <taxon>Pentapetalae</taxon>
        <taxon>rosids</taxon>
        <taxon>malvids</taxon>
        <taxon>Malvales</taxon>
        <taxon>Malvaceae</taxon>
        <taxon>Malvoideae</taxon>
        <taxon>Gossypium</taxon>
    </lineage>
</organism>
<evidence type="ECO:0008006" key="3">
    <source>
        <dbReference type="Google" id="ProtNLM"/>
    </source>
</evidence>
<evidence type="ECO:0000313" key="1">
    <source>
        <dbReference type="EMBL" id="KAK5793024.1"/>
    </source>
</evidence>
<proteinExistence type="predicted"/>
<accession>A0ABR0NFI1</accession>
<gene>
    <name evidence="1" type="ORF">PVK06_034158</name>
</gene>
<comment type="caution">
    <text evidence="1">The sequence shown here is derived from an EMBL/GenBank/DDBJ whole genome shotgun (WGS) entry which is preliminary data.</text>
</comment>
<keyword evidence="2" id="KW-1185">Reference proteome</keyword>
<dbReference type="Proteomes" id="UP001358586">
    <property type="component" value="Chromosome 10"/>
</dbReference>
<name>A0ABR0NFI1_GOSAR</name>
<dbReference type="EMBL" id="JARKNE010000010">
    <property type="protein sequence ID" value="KAK5793024.1"/>
    <property type="molecule type" value="Genomic_DNA"/>
</dbReference>
<reference evidence="1 2" key="1">
    <citation type="submission" date="2023-03" db="EMBL/GenBank/DDBJ databases">
        <title>WGS of Gossypium arboreum.</title>
        <authorList>
            <person name="Yu D."/>
        </authorList>
    </citation>
    <scope>NUCLEOTIDE SEQUENCE [LARGE SCALE GENOMIC DNA]</scope>
    <source>
        <tissue evidence="1">Leaf</tissue>
    </source>
</reference>
<sequence length="103" mass="12013">MLKLAGIFVVLRRARMTKGLITYFFADDALFFIKNKKKEINTVVNILRQFESVSEQKIYLSKSMVWFCLKTPGNQRQFFGDMLGMRVVENLDHYLGLPLFVGK</sequence>
<evidence type="ECO:0000313" key="2">
    <source>
        <dbReference type="Proteomes" id="UP001358586"/>
    </source>
</evidence>